<protein>
    <submittedName>
        <fullName evidence="1">Uncharacterized protein</fullName>
    </submittedName>
</protein>
<name>A0A078B3C8_STYLE</name>
<evidence type="ECO:0000313" key="2">
    <source>
        <dbReference type="Proteomes" id="UP000039865"/>
    </source>
</evidence>
<organism evidence="1 2">
    <name type="scientific">Stylonychia lemnae</name>
    <name type="common">Ciliate</name>
    <dbReference type="NCBI Taxonomy" id="5949"/>
    <lineage>
        <taxon>Eukaryota</taxon>
        <taxon>Sar</taxon>
        <taxon>Alveolata</taxon>
        <taxon>Ciliophora</taxon>
        <taxon>Intramacronucleata</taxon>
        <taxon>Spirotrichea</taxon>
        <taxon>Stichotrichia</taxon>
        <taxon>Sporadotrichida</taxon>
        <taxon>Oxytrichidae</taxon>
        <taxon>Stylonychinae</taxon>
        <taxon>Stylonychia</taxon>
    </lineage>
</organism>
<dbReference type="AlphaFoldDB" id="A0A078B3C8"/>
<reference evidence="1 2" key="1">
    <citation type="submission" date="2014-06" db="EMBL/GenBank/DDBJ databases">
        <authorList>
            <person name="Swart Estienne"/>
        </authorList>
    </citation>
    <scope>NUCLEOTIDE SEQUENCE [LARGE SCALE GENOMIC DNA]</scope>
    <source>
        <strain evidence="1 2">130c</strain>
    </source>
</reference>
<dbReference type="InParanoid" id="A0A078B3C8"/>
<dbReference type="EMBL" id="CCKQ01016126">
    <property type="protein sequence ID" value="CDW88008.1"/>
    <property type="molecule type" value="Genomic_DNA"/>
</dbReference>
<sequence length="151" mass="16925">MLDVKTGTAIKSLKLNGHMHSVRPQVFEVDSNSKVYIAIDLFASDTTSFLVIDQNLGSIILKVSFTIHTIRSMLFDDSNQNLYLAGSTLNMGNYKYVLGIFDNEFSSHYAQEFILNGDQKYYYDSTVQLMENSIDGKYLSGCTSSDTTTIN</sequence>
<keyword evidence="2" id="KW-1185">Reference proteome</keyword>
<gene>
    <name evidence="1" type="primary">Contig3518.g3759</name>
    <name evidence="1" type="ORF">STYLEM_17123</name>
</gene>
<dbReference type="Proteomes" id="UP000039865">
    <property type="component" value="Unassembled WGS sequence"/>
</dbReference>
<accession>A0A078B3C8</accession>
<proteinExistence type="predicted"/>
<evidence type="ECO:0000313" key="1">
    <source>
        <dbReference type="EMBL" id="CDW88008.1"/>
    </source>
</evidence>